<dbReference type="EMBL" id="CP002390">
    <property type="protein sequence ID" value="EFE28783.1"/>
    <property type="molecule type" value="Genomic_DNA"/>
</dbReference>
<dbReference type="InterPro" id="IPR015001">
    <property type="entry name" value="DUF1850"/>
</dbReference>
<reference evidence="2" key="1">
    <citation type="submission" date="2010-12" db="EMBL/GenBank/DDBJ databases">
        <title>The genome sequence of Filifactor alocis strain ATCC 35896.</title>
        <authorList>
            <consortium name="The Broad Institute Genome Sequencing Platform"/>
            <person name="Ward D."/>
            <person name="Earl A."/>
            <person name="Feldgarden M."/>
            <person name="Young S.K."/>
            <person name="Gargeya S."/>
            <person name="Zeng Q."/>
            <person name="Alvarado L."/>
            <person name="Berlin A."/>
            <person name="Bochicchio J."/>
            <person name="Chapman S.B."/>
            <person name="Chen Z."/>
            <person name="Freedman E."/>
            <person name="Gellesch M."/>
            <person name="Goldberg J."/>
            <person name="Griggs A."/>
            <person name="Gujja S."/>
            <person name="Heilman E."/>
            <person name="Heiman D."/>
            <person name="Howarth C."/>
            <person name="Mehta T."/>
            <person name="Neiman D."/>
            <person name="Pearson M."/>
            <person name="Roberts A."/>
            <person name="Saif S."/>
            <person name="Shea T."/>
            <person name="Shenoy N."/>
            <person name="Sisk P."/>
            <person name="Stolte C."/>
            <person name="Sykes S."/>
            <person name="White J."/>
            <person name="Yandava C."/>
            <person name="Izard J."/>
            <person name="Blanton J.M."/>
            <person name="Baranova O.V."/>
            <person name="Tanner A.C."/>
            <person name="Dewhirst F.E."/>
            <person name="Haas B."/>
            <person name="Nusbaum C."/>
            <person name="Birren B."/>
        </authorList>
    </citation>
    <scope>NUCLEOTIDE SEQUENCE [LARGE SCALE GENOMIC DNA]</scope>
    <source>
        <strain evidence="2">ATCC 35896 / D40 B5</strain>
    </source>
</reference>
<evidence type="ECO:0008006" key="3">
    <source>
        <dbReference type="Google" id="ProtNLM"/>
    </source>
</evidence>
<gene>
    <name evidence="1" type="ordered locus">HMPREF0389_00703</name>
</gene>
<dbReference type="RefSeq" id="WP_014262704.1">
    <property type="nucleotide sequence ID" value="NC_016630.1"/>
</dbReference>
<dbReference type="AlphaFoldDB" id="D6GPT0"/>
<dbReference type="eggNOG" id="COG4729">
    <property type="taxonomic scope" value="Bacteria"/>
</dbReference>
<proteinExistence type="predicted"/>
<dbReference type="Pfam" id="PF08905">
    <property type="entry name" value="DUF1850"/>
    <property type="match status" value="1"/>
</dbReference>
<dbReference type="KEGG" id="faa:HMPREF0389_00703"/>
<name>D6GPT0_FILAD</name>
<dbReference type="STRING" id="546269.HMPREF0389_00703"/>
<keyword evidence="2" id="KW-1185">Reference proteome</keyword>
<protein>
    <recommendedName>
        <fullName evidence="3">DUF1850 domain-containing protein</fullName>
    </recommendedName>
</protein>
<dbReference type="Proteomes" id="UP000007468">
    <property type="component" value="Chromosome"/>
</dbReference>
<accession>D6GPT0</accession>
<sequence length="168" mass="19144">MISCSVRRRGTLLLLFTIALILFVPSKLSLVVQDKTGTYVSILPVESASYFEVSFRHSVNKGMIIERYEINLENKTFYLKTGWFQSYGAGMMDSVAEGVQMTEEGDFLRLDFPKNELHQVSYAAAGIANHKLSIGNNEVFLFQKNPYKTSIISLKRTNLFQRICTSFY</sequence>
<evidence type="ECO:0000313" key="2">
    <source>
        <dbReference type="Proteomes" id="UP000007468"/>
    </source>
</evidence>
<dbReference type="OrthoDB" id="4304at2"/>
<evidence type="ECO:0000313" key="1">
    <source>
        <dbReference type="EMBL" id="EFE28783.1"/>
    </source>
</evidence>
<organism evidence="1 2">
    <name type="scientific">Filifactor alocis (strain ATCC 35896 / CCUG 47790 / D40 B5)</name>
    <name type="common">Fusobacterium alocis</name>
    <dbReference type="NCBI Taxonomy" id="546269"/>
    <lineage>
        <taxon>Bacteria</taxon>
        <taxon>Bacillati</taxon>
        <taxon>Bacillota</taxon>
        <taxon>Clostridia</taxon>
        <taxon>Peptostreptococcales</taxon>
        <taxon>Filifactoraceae</taxon>
        <taxon>Filifactor</taxon>
    </lineage>
</organism>